<protein>
    <recommendedName>
        <fullName evidence="5">GIY-YIG nuclease family protein</fullName>
    </recommendedName>
</protein>
<evidence type="ECO:0000256" key="2">
    <source>
        <dbReference type="SAM" id="Phobius"/>
    </source>
</evidence>
<accession>A0ABN2IB90</accession>
<keyword evidence="2" id="KW-1133">Transmembrane helix</keyword>
<reference evidence="3 4" key="1">
    <citation type="journal article" date="2019" name="Int. J. Syst. Evol. Microbiol.">
        <title>The Global Catalogue of Microorganisms (GCM) 10K type strain sequencing project: providing services to taxonomists for standard genome sequencing and annotation.</title>
        <authorList>
            <consortium name="The Broad Institute Genomics Platform"/>
            <consortium name="The Broad Institute Genome Sequencing Center for Infectious Disease"/>
            <person name="Wu L."/>
            <person name="Ma J."/>
        </authorList>
    </citation>
    <scope>NUCLEOTIDE SEQUENCE [LARGE SCALE GENOMIC DNA]</scope>
    <source>
        <strain evidence="3 4">JCM 14718</strain>
    </source>
</reference>
<sequence>MAGAVSYGRSVILIRVAWPFAAGLAIIAVVGLAKWLHGRYKIVRRRPATRRTAWWDDTDPDIGFTYHIMDANNGDLLYVGSSIRSPFARLAEHVQKDWWPRHYDVRMFKHANYGSAHVAEIEAIRTLVPRHNKIRYFKSAPPAHFNPQSRPLWSESLKGGRESNGDAT</sequence>
<evidence type="ECO:0000313" key="4">
    <source>
        <dbReference type="Proteomes" id="UP001500618"/>
    </source>
</evidence>
<keyword evidence="2" id="KW-0472">Membrane</keyword>
<evidence type="ECO:0000313" key="3">
    <source>
        <dbReference type="EMBL" id="GAA1701480.1"/>
    </source>
</evidence>
<name>A0ABN2IB90_9ACTN</name>
<dbReference type="Proteomes" id="UP001500618">
    <property type="component" value="Unassembled WGS sequence"/>
</dbReference>
<feature type="compositionally biased region" description="Basic and acidic residues" evidence="1">
    <location>
        <begin position="158"/>
        <end position="168"/>
    </location>
</feature>
<evidence type="ECO:0000256" key="1">
    <source>
        <dbReference type="SAM" id="MobiDB-lite"/>
    </source>
</evidence>
<organism evidence="3 4">
    <name type="scientific">Fodinicola feengrottensis</name>
    <dbReference type="NCBI Taxonomy" id="435914"/>
    <lineage>
        <taxon>Bacteria</taxon>
        <taxon>Bacillati</taxon>
        <taxon>Actinomycetota</taxon>
        <taxon>Actinomycetes</taxon>
        <taxon>Mycobacteriales</taxon>
        <taxon>Fodinicola</taxon>
    </lineage>
</organism>
<dbReference type="EMBL" id="BAAANY010000023">
    <property type="protein sequence ID" value="GAA1701480.1"/>
    <property type="molecule type" value="Genomic_DNA"/>
</dbReference>
<feature type="transmembrane region" description="Helical" evidence="2">
    <location>
        <begin position="12"/>
        <end position="36"/>
    </location>
</feature>
<evidence type="ECO:0008006" key="5">
    <source>
        <dbReference type="Google" id="ProtNLM"/>
    </source>
</evidence>
<gene>
    <name evidence="3" type="ORF">GCM10009765_58810</name>
</gene>
<keyword evidence="4" id="KW-1185">Reference proteome</keyword>
<keyword evidence="2" id="KW-0812">Transmembrane</keyword>
<comment type="caution">
    <text evidence="3">The sequence shown here is derived from an EMBL/GenBank/DDBJ whole genome shotgun (WGS) entry which is preliminary data.</text>
</comment>
<feature type="region of interest" description="Disordered" evidence="1">
    <location>
        <begin position="147"/>
        <end position="168"/>
    </location>
</feature>
<proteinExistence type="predicted"/>